<gene>
    <name evidence="1" type="ORF">MJG53_008406</name>
</gene>
<reference evidence="1" key="1">
    <citation type="submission" date="2022-03" db="EMBL/GenBank/DDBJ databases">
        <title>Genomic analyses of argali, domestic sheep and their hybrids provide insights into chromosomal evolution, heterosis and genetic basis of agronomic traits.</title>
        <authorList>
            <person name="Li M."/>
        </authorList>
    </citation>
    <scope>NUCLEOTIDE SEQUENCE</scope>
    <source>
        <strain evidence="1">F1 hybrid</strain>
    </source>
</reference>
<name>A0ACB9V0J9_9CETA</name>
<keyword evidence="2" id="KW-1185">Reference proteome</keyword>
<evidence type="ECO:0000313" key="1">
    <source>
        <dbReference type="EMBL" id="KAI4583193.1"/>
    </source>
</evidence>
<organism evidence="1 2">
    <name type="scientific">Ovis ammon polii x Ovis aries</name>
    <dbReference type="NCBI Taxonomy" id="2918886"/>
    <lineage>
        <taxon>Eukaryota</taxon>
        <taxon>Metazoa</taxon>
        <taxon>Chordata</taxon>
        <taxon>Craniata</taxon>
        <taxon>Vertebrata</taxon>
        <taxon>Euteleostomi</taxon>
        <taxon>Mammalia</taxon>
        <taxon>Eutheria</taxon>
        <taxon>Laurasiatheria</taxon>
        <taxon>Artiodactyla</taxon>
        <taxon>Ruminantia</taxon>
        <taxon>Pecora</taxon>
        <taxon>Bovidae</taxon>
        <taxon>Caprinae</taxon>
        <taxon>Ovis</taxon>
    </lineage>
</organism>
<proteinExistence type="predicted"/>
<dbReference type="EMBL" id="CM043032">
    <property type="protein sequence ID" value="KAI4583193.1"/>
    <property type="molecule type" value="Genomic_DNA"/>
</dbReference>
<sequence>MGLSRPESICSAGVAAEKLEGKTERKGVATTEVSSRMLDSLCPELPSEALCLFSKSVSRADFEETFSEEQDRCRKVFAEGYRVGGDFKFIYMMETKPFVFPRPPCFSSWTDKKRHYKRRQRKRNAKRETVRKRGFYLFHQLLDLQVRVVLSVTTAVKRRITYRTVTIYCPSYNNVPDFAINKKF</sequence>
<evidence type="ECO:0000313" key="2">
    <source>
        <dbReference type="Proteomes" id="UP001057279"/>
    </source>
</evidence>
<protein>
    <submittedName>
        <fullName evidence="1">Uncharacterized protein</fullName>
    </submittedName>
</protein>
<comment type="caution">
    <text evidence="1">The sequence shown here is derived from an EMBL/GenBank/DDBJ whole genome shotgun (WGS) entry which is preliminary data.</text>
</comment>
<accession>A0ACB9V0J9</accession>
<dbReference type="Proteomes" id="UP001057279">
    <property type="component" value="Linkage Group LG07"/>
</dbReference>